<gene>
    <name evidence="2" type="ORF">SLS62_009892</name>
</gene>
<reference evidence="2 3" key="1">
    <citation type="submission" date="2024-02" db="EMBL/GenBank/DDBJ databases">
        <title>De novo assembly and annotation of 12 fungi associated with fruit tree decline syndrome in Ontario, Canada.</title>
        <authorList>
            <person name="Sulman M."/>
            <person name="Ellouze W."/>
            <person name="Ilyukhin E."/>
        </authorList>
    </citation>
    <scope>NUCLEOTIDE SEQUENCE [LARGE SCALE GENOMIC DNA]</scope>
    <source>
        <strain evidence="2 3">M11/M66-122</strain>
    </source>
</reference>
<accession>A0AAN9UBG2</accession>
<keyword evidence="3" id="KW-1185">Reference proteome</keyword>
<comment type="caution">
    <text evidence="2">The sequence shown here is derived from an EMBL/GenBank/DDBJ whole genome shotgun (WGS) entry which is preliminary data.</text>
</comment>
<dbReference type="AlphaFoldDB" id="A0AAN9UBG2"/>
<protein>
    <recommendedName>
        <fullName evidence="1">CinA C-terminal domain-containing protein</fullName>
    </recommendedName>
</protein>
<dbReference type="Proteomes" id="UP001320420">
    <property type="component" value="Unassembled WGS sequence"/>
</dbReference>
<feature type="domain" description="CinA C-terminal" evidence="1">
    <location>
        <begin position="16"/>
        <end position="169"/>
    </location>
</feature>
<dbReference type="SUPFAM" id="SSF142433">
    <property type="entry name" value="CinA-like"/>
    <property type="match status" value="1"/>
</dbReference>
<dbReference type="InterPro" id="IPR008136">
    <property type="entry name" value="CinA_C"/>
</dbReference>
<organism evidence="2 3">
    <name type="scientific">Diatrype stigma</name>
    <dbReference type="NCBI Taxonomy" id="117547"/>
    <lineage>
        <taxon>Eukaryota</taxon>
        <taxon>Fungi</taxon>
        <taxon>Dikarya</taxon>
        <taxon>Ascomycota</taxon>
        <taxon>Pezizomycotina</taxon>
        <taxon>Sordariomycetes</taxon>
        <taxon>Xylariomycetidae</taxon>
        <taxon>Xylariales</taxon>
        <taxon>Diatrypaceae</taxon>
        <taxon>Diatrype</taxon>
    </lineage>
</organism>
<sequence>MTSTDQGVFLPANLRALAREVVGLLASRNETVSVAETAAGGLVSASLLATPGASKIYKGGLTLYTLESRIAFAGWTPEHLKSYSGPTPEIVAGLASNVRGKLGSTYTVSESGTAGPTGGSTRNRTPGYVALAVDGPSGTVTAEVETGHGNREANMVEFTLAVLNLLKQTIEGKARI</sequence>
<dbReference type="InterPro" id="IPR036653">
    <property type="entry name" value="CinA-like_C"/>
</dbReference>
<name>A0AAN9UBG2_9PEZI</name>
<dbReference type="EMBL" id="JAKJXP020000111">
    <property type="protein sequence ID" value="KAK7745179.1"/>
    <property type="molecule type" value="Genomic_DNA"/>
</dbReference>
<proteinExistence type="predicted"/>
<dbReference type="Pfam" id="PF02464">
    <property type="entry name" value="CinA"/>
    <property type="match status" value="1"/>
</dbReference>
<evidence type="ECO:0000313" key="2">
    <source>
        <dbReference type="EMBL" id="KAK7745179.1"/>
    </source>
</evidence>
<evidence type="ECO:0000259" key="1">
    <source>
        <dbReference type="Pfam" id="PF02464"/>
    </source>
</evidence>
<dbReference type="Gene3D" id="3.90.950.20">
    <property type="entry name" value="CinA-like"/>
    <property type="match status" value="1"/>
</dbReference>
<evidence type="ECO:0000313" key="3">
    <source>
        <dbReference type="Proteomes" id="UP001320420"/>
    </source>
</evidence>